<feature type="transmembrane region" description="Helical" evidence="1">
    <location>
        <begin position="6"/>
        <end position="22"/>
    </location>
</feature>
<accession>A0A135I9L8</accession>
<reference evidence="2 3" key="1">
    <citation type="submission" date="2015-11" db="EMBL/GenBank/DDBJ databases">
        <title>Genomic Taxonomy of the Vibrionaceae.</title>
        <authorList>
            <person name="Gomez-Gil B."/>
            <person name="Enciso-Ibarra J."/>
        </authorList>
    </citation>
    <scope>NUCLEOTIDE SEQUENCE [LARGE SCALE GENOMIC DNA]</scope>
    <source>
        <strain evidence="2 3">CAIM 912</strain>
    </source>
</reference>
<sequence length="100" mass="11412">MDLLSVVVGIGLVLFFYFVVYSKPQDDEWKKLPSFEEYLDDHPECETDDVKCVTCFSCGSDNVDIVPVTTDGDPRQKHVCSVCKKALFKTKGKIWWAENN</sequence>
<dbReference type="OrthoDB" id="8240425at2"/>
<dbReference type="Proteomes" id="UP000070529">
    <property type="component" value="Unassembled WGS sequence"/>
</dbReference>
<keyword evidence="1" id="KW-0472">Membrane</keyword>
<dbReference type="RefSeq" id="WP_067414894.1">
    <property type="nucleotide sequence ID" value="NZ_LNTY01000030.1"/>
</dbReference>
<comment type="caution">
    <text evidence="2">The sequence shown here is derived from an EMBL/GenBank/DDBJ whole genome shotgun (WGS) entry which is preliminary data.</text>
</comment>
<dbReference type="STRING" id="294935.ATN88_20100"/>
<keyword evidence="3" id="KW-1185">Reference proteome</keyword>
<evidence type="ECO:0000256" key="1">
    <source>
        <dbReference type="SAM" id="Phobius"/>
    </source>
</evidence>
<protein>
    <submittedName>
        <fullName evidence="2">Uncharacterized protein</fullName>
    </submittedName>
</protein>
<evidence type="ECO:0000313" key="3">
    <source>
        <dbReference type="Proteomes" id="UP000070529"/>
    </source>
</evidence>
<keyword evidence="1" id="KW-0812">Transmembrane</keyword>
<gene>
    <name evidence="2" type="ORF">ATN88_20100</name>
</gene>
<proteinExistence type="predicted"/>
<evidence type="ECO:0000313" key="2">
    <source>
        <dbReference type="EMBL" id="KXF82098.1"/>
    </source>
</evidence>
<keyword evidence="1" id="KW-1133">Transmembrane helix</keyword>
<dbReference type="EMBL" id="LNTY01000030">
    <property type="protein sequence ID" value="KXF82098.1"/>
    <property type="molecule type" value="Genomic_DNA"/>
</dbReference>
<name>A0A135I9L8_9GAMM</name>
<dbReference type="AlphaFoldDB" id="A0A135I9L8"/>
<organism evidence="2 3">
    <name type="scientific">Enterovibrio coralii</name>
    <dbReference type="NCBI Taxonomy" id="294935"/>
    <lineage>
        <taxon>Bacteria</taxon>
        <taxon>Pseudomonadati</taxon>
        <taxon>Pseudomonadota</taxon>
        <taxon>Gammaproteobacteria</taxon>
        <taxon>Vibrionales</taxon>
        <taxon>Vibrionaceae</taxon>
        <taxon>Enterovibrio</taxon>
    </lineage>
</organism>